<gene>
    <name evidence="1" type="ORF">V1517DRAFT_37472</name>
</gene>
<evidence type="ECO:0000313" key="2">
    <source>
        <dbReference type="Proteomes" id="UP001489719"/>
    </source>
</evidence>
<keyword evidence="1" id="KW-0378">Hydrolase</keyword>
<accession>A0ACC3TFN8</accession>
<name>A0ACC3TFN8_9ASCO</name>
<organism evidence="1 2">
    <name type="scientific">Lipomyces orientalis</name>
    <dbReference type="NCBI Taxonomy" id="1233043"/>
    <lineage>
        <taxon>Eukaryota</taxon>
        <taxon>Fungi</taxon>
        <taxon>Dikarya</taxon>
        <taxon>Ascomycota</taxon>
        <taxon>Saccharomycotina</taxon>
        <taxon>Lipomycetes</taxon>
        <taxon>Lipomycetales</taxon>
        <taxon>Lipomycetaceae</taxon>
        <taxon>Lipomyces</taxon>
    </lineage>
</organism>
<dbReference type="Proteomes" id="UP001489719">
    <property type="component" value="Unassembled WGS sequence"/>
</dbReference>
<comment type="caution">
    <text evidence="1">The sequence shown here is derived from an EMBL/GenBank/DDBJ whole genome shotgun (WGS) entry which is preliminary data.</text>
</comment>
<sequence length="1069" mass="118035">MAPISPEKLSELQSQPSCVRNICILAHVDHGKTSLSDCLLASNGIISQKMAGKVRYLDSREDEQIRGITMESSAISLYFKILQHNQNGTDEVKEHLINLIDSPGHIDFSSEVSTASRLCDGALVLVDAVEGVCSQTVTVLRQAYLEDIKPVLVINKIDRLITELKLTPYEAYSHMSKLLEKVNAVMGSFFASERMEEEVTEDYVEMDDEHLYFAPEANNVIFASAIDGWGFTVQQFAVIYEKKLGMNRAALEKVLWGDYYFDPKTKKVLNSKTLKGRNLKPIFVQFVLENIWAVYDCTIVNRDAERTDKVVKALNIKLLPRDLRSKDTRALLTTVFSQWLPLSTSVLVTVINQIPPPTTAQRDRIPTILESTPGSDLIVPELKVAMLNCDAKGPVSAFVSKMVAIPEEELPKNKRKAASIPDGNDIRERLRMAREAATKAQAEAIEREGSYSPDRSAEQASAPLSAMLSELNLSAETAAGTPKKEAMIGFARIYSGTLTVGQELYVLGPKFNPLFPHKYVSKCIITDLYLMMGRELVALDAVPCGNVVGIGGLDGAVLKSATLFSTTGGVNLAGVNLSSAPIVRVALEPEHPGELPQLERGLRLLNQADPCVQIIVQETGEHVIVTAGELHLERCLKDLRERFARIEIQSSKPIVPYRESIVRAAEMSPPRNAELSRGTVIVNVAASQASIRLSVRPLPAPVTELLTMYRNAIQVLRKRKFDGGDITEDGEASEILPDRESPETSTGDSAYRSAANEFDEDEEEEIFSDKLFSVDEFREKLTEAFAAADYSKELWNGVVDKICVFGPKHVGANVLIDATPNGFSKHLLSKFEESAGTPFQDSIITAFQLATAAGPLCAEPMQGVAVFIENIEVTGTPAKEAESADNSVEGREQQFEEGRFASTLVSRHSGQVITSTRDAIRQGFLDWSPRILLAMYSVEIQAPTDVLGRVYSVIARRHGRIASEEMKEGTPFFSIRAVLPVVESFGLAEDIRKRSSGAASPQLIFAGFEMLDEDPFWVPTTEEELEDLGEIADKENIAKKYMDAVRRRKGLFVEEKLVKNAEKQRTLKK</sequence>
<proteinExistence type="predicted"/>
<reference evidence="2" key="1">
    <citation type="journal article" date="2024" name="Front. Bioeng. Biotechnol.">
        <title>Genome-scale model development and genomic sequencing of the oleaginous clade Lipomyces.</title>
        <authorList>
            <person name="Czajka J.J."/>
            <person name="Han Y."/>
            <person name="Kim J."/>
            <person name="Mondo S.J."/>
            <person name="Hofstad B.A."/>
            <person name="Robles A."/>
            <person name="Haridas S."/>
            <person name="Riley R."/>
            <person name="LaButti K."/>
            <person name="Pangilinan J."/>
            <person name="Andreopoulos W."/>
            <person name="Lipzen A."/>
            <person name="Yan J."/>
            <person name="Wang M."/>
            <person name="Ng V."/>
            <person name="Grigoriev I.V."/>
            <person name="Spatafora J.W."/>
            <person name="Magnuson J.K."/>
            <person name="Baker S.E."/>
            <person name="Pomraning K.R."/>
        </authorList>
    </citation>
    <scope>NUCLEOTIDE SEQUENCE [LARGE SCALE GENOMIC DNA]</scope>
    <source>
        <strain evidence="2">CBS 10300</strain>
    </source>
</reference>
<protein>
    <submittedName>
        <fullName evidence="1">P-loop containing nucleoside triphosphate hydrolase protein</fullName>
    </submittedName>
</protein>
<evidence type="ECO:0000313" key="1">
    <source>
        <dbReference type="EMBL" id="KAK9319596.1"/>
    </source>
</evidence>
<keyword evidence="2" id="KW-1185">Reference proteome</keyword>
<dbReference type="EMBL" id="MU970175">
    <property type="protein sequence ID" value="KAK9319596.1"/>
    <property type="molecule type" value="Genomic_DNA"/>
</dbReference>